<evidence type="ECO:0000313" key="2">
    <source>
        <dbReference type="EMBL" id="GGL35275.1"/>
    </source>
</evidence>
<dbReference type="Pfam" id="PF24432">
    <property type="entry name" value="DUF7555"/>
    <property type="match status" value="1"/>
</dbReference>
<feature type="transmembrane region" description="Helical" evidence="1">
    <location>
        <begin position="12"/>
        <end position="35"/>
    </location>
</feature>
<gene>
    <name evidence="2" type="ORF">GCM10009037_18640</name>
</gene>
<dbReference type="AlphaFoldDB" id="A0A830EW13"/>
<comment type="caution">
    <text evidence="2">The sequence shown here is derived from an EMBL/GenBank/DDBJ whole genome shotgun (WGS) entry which is preliminary data.</text>
</comment>
<proteinExistence type="predicted"/>
<keyword evidence="1" id="KW-0812">Transmembrane</keyword>
<dbReference type="RefSeq" id="WP_188883149.1">
    <property type="nucleotide sequence ID" value="NZ_BMPF01000002.1"/>
</dbReference>
<sequence length="134" mass="13992">MRGRVRVGRLVHAATYAAVTLALVWCASLAVGIVLGGPLVAAKYGLFVCGWLAVGYGTWLLRPRTRRTSEAAGERATAARGRTRYRRAVLSLPPADRFELAGTERVPSGVLLVASGVAMLAASFLLEAVAGVGG</sequence>
<reference evidence="2 3" key="1">
    <citation type="journal article" date="2019" name="Int. J. Syst. Evol. Microbiol.">
        <title>The Global Catalogue of Microorganisms (GCM) 10K type strain sequencing project: providing services to taxonomists for standard genome sequencing and annotation.</title>
        <authorList>
            <consortium name="The Broad Institute Genomics Platform"/>
            <consortium name="The Broad Institute Genome Sequencing Center for Infectious Disease"/>
            <person name="Wu L."/>
            <person name="Ma J."/>
        </authorList>
    </citation>
    <scope>NUCLEOTIDE SEQUENCE [LARGE SCALE GENOMIC DNA]</scope>
    <source>
        <strain evidence="2 3">JCM 19585</strain>
    </source>
</reference>
<feature type="transmembrane region" description="Helical" evidence="1">
    <location>
        <begin position="110"/>
        <end position="132"/>
    </location>
</feature>
<keyword evidence="3" id="KW-1185">Reference proteome</keyword>
<accession>A0A830EW13</accession>
<dbReference type="InterPro" id="IPR055977">
    <property type="entry name" value="DUF7555"/>
</dbReference>
<protein>
    <submittedName>
        <fullName evidence="2">Uncharacterized protein</fullName>
    </submittedName>
</protein>
<name>A0A830EW13_9EURY</name>
<feature type="transmembrane region" description="Helical" evidence="1">
    <location>
        <begin position="41"/>
        <end position="61"/>
    </location>
</feature>
<dbReference type="EMBL" id="BMPF01000002">
    <property type="protein sequence ID" value="GGL35275.1"/>
    <property type="molecule type" value="Genomic_DNA"/>
</dbReference>
<evidence type="ECO:0000256" key="1">
    <source>
        <dbReference type="SAM" id="Phobius"/>
    </source>
</evidence>
<dbReference type="Proteomes" id="UP000628840">
    <property type="component" value="Unassembled WGS sequence"/>
</dbReference>
<organism evidence="2 3">
    <name type="scientific">Halarchaeum grantii</name>
    <dbReference type="NCBI Taxonomy" id="1193105"/>
    <lineage>
        <taxon>Archaea</taxon>
        <taxon>Methanobacteriati</taxon>
        <taxon>Methanobacteriota</taxon>
        <taxon>Stenosarchaea group</taxon>
        <taxon>Halobacteria</taxon>
        <taxon>Halobacteriales</taxon>
        <taxon>Halobacteriaceae</taxon>
    </lineage>
</organism>
<keyword evidence="1" id="KW-0472">Membrane</keyword>
<dbReference type="OrthoDB" id="313482at2157"/>
<evidence type="ECO:0000313" key="3">
    <source>
        <dbReference type="Proteomes" id="UP000628840"/>
    </source>
</evidence>
<keyword evidence="1" id="KW-1133">Transmembrane helix</keyword>